<evidence type="ECO:0000313" key="3">
    <source>
        <dbReference type="Proteomes" id="UP001178507"/>
    </source>
</evidence>
<dbReference type="Proteomes" id="UP001178507">
    <property type="component" value="Unassembled WGS sequence"/>
</dbReference>
<evidence type="ECO:0000313" key="2">
    <source>
        <dbReference type="EMBL" id="CAJ1392631.1"/>
    </source>
</evidence>
<gene>
    <name evidence="2" type="ORF">EVOR1521_LOCUS17681</name>
</gene>
<dbReference type="GO" id="GO:0016791">
    <property type="term" value="F:phosphatase activity"/>
    <property type="evidence" value="ECO:0007669"/>
    <property type="project" value="TreeGrafter"/>
</dbReference>
<keyword evidence="3" id="KW-1185">Reference proteome</keyword>
<feature type="compositionally biased region" description="Basic and acidic residues" evidence="1">
    <location>
        <begin position="112"/>
        <end position="123"/>
    </location>
</feature>
<accession>A0AA36IRH1</accession>
<name>A0AA36IRH1_9DINO</name>
<sequence length="432" mass="47707">MSAATLALAAGPKAQAKAPEANDSDNGETLEAPKSSELEQTHQEKPAPTEDQVEAKGSENGEELQATQAPQTSELEQPHQEKPAPTEDQVEAKGSENGEELQAIQAPQTELEQPHQEKRKQTEDQEEAPGADSGEKLQDLEQPDQPEHKSKRQKVPSKRVLVVRHGEGVHQLKGKAWQAPRNPKLGPELTKEGLRQARAAGELLAKELAKLAEEGLSRVLVVTSNLFRALQTALQVAPAKVVVHPALRERILDERDEPSELNTLREWLVDEEQDHKVQLELYEDELVEAGAMATAVDFTTQDLHSVYLQSCRDSDLKDSSAGHKAKQNKEMLLKRAAGFTQWLEEFPADVAIVVGHAVLLGMITGDKEWLENGEVRSYHLQEGYWKRLDKVRLAKPKAPPALIPAAGPAWQFTRMEPKVGLRPRGSLAKSMT</sequence>
<reference evidence="2" key="1">
    <citation type="submission" date="2023-08" db="EMBL/GenBank/DDBJ databases">
        <authorList>
            <person name="Chen Y."/>
            <person name="Shah S."/>
            <person name="Dougan E. K."/>
            <person name="Thang M."/>
            <person name="Chan C."/>
        </authorList>
    </citation>
    <scope>NUCLEOTIDE SEQUENCE</scope>
</reference>
<dbReference type="EMBL" id="CAUJNA010002369">
    <property type="protein sequence ID" value="CAJ1392631.1"/>
    <property type="molecule type" value="Genomic_DNA"/>
</dbReference>
<feature type="compositionally biased region" description="Basic and acidic residues" evidence="1">
    <location>
        <begin position="34"/>
        <end position="59"/>
    </location>
</feature>
<dbReference type="InterPro" id="IPR013078">
    <property type="entry name" value="His_Pase_superF_clade-1"/>
</dbReference>
<organism evidence="2 3">
    <name type="scientific">Effrenium voratum</name>
    <dbReference type="NCBI Taxonomy" id="2562239"/>
    <lineage>
        <taxon>Eukaryota</taxon>
        <taxon>Sar</taxon>
        <taxon>Alveolata</taxon>
        <taxon>Dinophyceae</taxon>
        <taxon>Suessiales</taxon>
        <taxon>Symbiodiniaceae</taxon>
        <taxon>Effrenium</taxon>
    </lineage>
</organism>
<feature type="compositionally biased region" description="Polar residues" evidence="1">
    <location>
        <begin position="65"/>
        <end position="75"/>
    </location>
</feature>
<dbReference type="PANTHER" id="PTHR48100:SF33">
    <property type="entry name" value="PEPTIDASE S54 RHOMBOID DOMAIN-CONTAINING PROTEIN"/>
    <property type="match status" value="1"/>
</dbReference>
<dbReference type="CDD" id="cd07040">
    <property type="entry name" value="HP"/>
    <property type="match status" value="1"/>
</dbReference>
<evidence type="ECO:0000256" key="1">
    <source>
        <dbReference type="SAM" id="MobiDB-lite"/>
    </source>
</evidence>
<dbReference type="SUPFAM" id="SSF53254">
    <property type="entry name" value="Phosphoglycerate mutase-like"/>
    <property type="match status" value="1"/>
</dbReference>
<dbReference type="Pfam" id="PF00300">
    <property type="entry name" value="His_Phos_1"/>
    <property type="match status" value="1"/>
</dbReference>
<feature type="region of interest" description="Disordered" evidence="1">
    <location>
        <begin position="1"/>
        <end position="160"/>
    </location>
</feature>
<dbReference type="GO" id="GO:0005829">
    <property type="term" value="C:cytosol"/>
    <property type="evidence" value="ECO:0007669"/>
    <property type="project" value="TreeGrafter"/>
</dbReference>
<dbReference type="InterPro" id="IPR050275">
    <property type="entry name" value="PGM_Phosphatase"/>
</dbReference>
<dbReference type="SMART" id="SM00855">
    <property type="entry name" value="PGAM"/>
    <property type="match status" value="1"/>
</dbReference>
<feature type="compositionally biased region" description="Low complexity" evidence="1">
    <location>
        <begin position="1"/>
        <end position="21"/>
    </location>
</feature>
<protein>
    <submittedName>
        <fullName evidence="2">Uncharacterized protein</fullName>
    </submittedName>
</protein>
<feature type="compositionally biased region" description="Basic and acidic residues" evidence="1">
    <location>
        <begin position="76"/>
        <end position="96"/>
    </location>
</feature>
<dbReference type="PANTHER" id="PTHR48100">
    <property type="entry name" value="BROAD-SPECIFICITY PHOSPHATASE YOR283W-RELATED"/>
    <property type="match status" value="1"/>
</dbReference>
<comment type="caution">
    <text evidence="2">The sequence shown here is derived from an EMBL/GenBank/DDBJ whole genome shotgun (WGS) entry which is preliminary data.</text>
</comment>
<proteinExistence type="predicted"/>
<dbReference type="InterPro" id="IPR029033">
    <property type="entry name" value="His_PPase_superfam"/>
</dbReference>
<dbReference type="AlphaFoldDB" id="A0AA36IRH1"/>
<dbReference type="Gene3D" id="3.40.50.1240">
    <property type="entry name" value="Phosphoglycerate mutase-like"/>
    <property type="match status" value="1"/>
</dbReference>